<evidence type="ECO:0000313" key="1">
    <source>
        <dbReference type="EMBL" id="KAK3670320.1"/>
    </source>
</evidence>
<evidence type="ECO:0000313" key="2">
    <source>
        <dbReference type="Proteomes" id="UP001274830"/>
    </source>
</evidence>
<proteinExistence type="predicted"/>
<sequence>MVRSSTLKPPAKFGQAPARLTNAGLVKLAIEKLQEFHDRPANKAREELDEQDKQAERTKLLDFDDWKAIWDGFKAGRQGMREYDRVKRMVDDEKERQLETYPGKWPNLVECRKAEAHPVKTRKPRPPGPGFEISQESDRGLDAALIGGAASAYLGGQASKGKGLWGVIGGALIGVLGGGVLEKQTGRTNATRVAN</sequence>
<accession>A0AAE0TMM2</accession>
<evidence type="ECO:0008006" key="3">
    <source>
        <dbReference type="Google" id="ProtNLM"/>
    </source>
</evidence>
<keyword evidence="2" id="KW-1185">Reference proteome</keyword>
<name>A0AAE0TMM2_9PEZI</name>
<dbReference type="Proteomes" id="UP001274830">
    <property type="component" value="Unassembled WGS sequence"/>
</dbReference>
<dbReference type="EMBL" id="JAUTXT010000058">
    <property type="protein sequence ID" value="KAK3670320.1"/>
    <property type="molecule type" value="Genomic_DNA"/>
</dbReference>
<protein>
    <recommendedName>
        <fullName evidence="3">Glycine zipper domain-containing protein</fullName>
    </recommendedName>
</protein>
<dbReference type="AlphaFoldDB" id="A0AAE0TMM2"/>
<comment type="caution">
    <text evidence="1">The sequence shown here is derived from an EMBL/GenBank/DDBJ whole genome shotgun (WGS) entry which is preliminary data.</text>
</comment>
<gene>
    <name evidence="1" type="ORF">LTR78_009774</name>
</gene>
<organism evidence="1 2">
    <name type="scientific">Recurvomyces mirabilis</name>
    <dbReference type="NCBI Taxonomy" id="574656"/>
    <lineage>
        <taxon>Eukaryota</taxon>
        <taxon>Fungi</taxon>
        <taxon>Dikarya</taxon>
        <taxon>Ascomycota</taxon>
        <taxon>Pezizomycotina</taxon>
        <taxon>Dothideomycetes</taxon>
        <taxon>Dothideomycetidae</taxon>
        <taxon>Mycosphaerellales</taxon>
        <taxon>Teratosphaeriaceae</taxon>
        <taxon>Recurvomyces</taxon>
    </lineage>
</organism>
<reference evidence="1" key="1">
    <citation type="submission" date="2023-07" db="EMBL/GenBank/DDBJ databases">
        <title>Black Yeasts Isolated from many extreme environments.</title>
        <authorList>
            <person name="Coleine C."/>
            <person name="Stajich J.E."/>
            <person name="Selbmann L."/>
        </authorList>
    </citation>
    <scope>NUCLEOTIDE SEQUENCE</scope>
    <source>
        <strain evidence="1">CCFEE 5485</strain>
    </source>
</reference>